<feature type="compositionally biased region" description="Low complexity" evidence="8">
    <location>
        <begin position="131"/>
        <end position="145"/>
    </location>
</feature>
<dbReference type="PANTHER" id="PTHR47997">
    <property type="entry name" value="MYB DOMAIN PROTEIN 55"/>
    <property type="match status" value="1"/>
</dbReference>
<feature type="domain" description="HTH myb-type" evidence="10">
    <location>
        <begin position="63"/>
        <end position="117"/>
    </location>
</feature>
<dbReference type="PANTHER" id="PTHR47997:SF11">
    <property type="entry name" value="TRANSCRIPTION FACTOR LAF1"/>
    <property type="match status" value="1"/>
</dbReference>
<dbReference type="GO" id="GO:0005634">
    <property type="term" value="C:nucleus"/>
    <property type="evidence" value="ECO:0007669"/>
    <property type="project" value="UniProtKB-SubCell"/>
</dbReference>
<evidence type="ECO:0000259" key="10">
    <source>
        <dbReference type="PROSITE" id="PS51294"/>
    </source>
</evidence>
<accession>A0ABD2ZXU0</accession>
<sequence>MGCKPLDKPKQKHKKGLWSPDEDLKLKNYILKHGHGCWSSVPVNAGLQRNGKSCRLRWINYLRPGLKRGMFSVEEEETILTLHGMLGNKWSQMAQHLPGRTDNEIKNFWHSYLKKKVAKMGETEAQAKAENSISSTNNLESSRSSVKSTTPNLTVESIEHLEGSLITDTEQSVSQYQMNFPREACKSNLPRVLFTEWLSLEQFRDQQNSCEKSENTNIVARNNFDYYNNSEFQDAFMHHDLLFDEVSFSTTNGIHQGPNNGTVDDILLQPQLKFEDHISENGFVDFINGQFNISSDVLYL</sequence>
<evidence type="ECO:0000256" key="5">
    <source>
        <dbReference type="ARBA" id="ARBA00023159"/>
    </source>
</evidence>
<dbReference type="GO" id="GO:0045893">
    <property type="term" value="P:positive regulation of DNA-templated transcription"/>
    <property type="evidence" value="ECO:0007669"/>
    <property type="project" value="UniProtKB-ARBA"/>
</dbReference>
<evidence type="ECO:0000313" key="11">
    <source>
        <dbReference type="EMBL" id="KAL3524264.1"/>
    </source>
</evidence>
<dbReference type="SMART" id="SM00717">
    <property type="entry name" value="SANT"/>
    <property type="match status" value="2"/>
</dbReference>
<dbReference type="SUPFAM" id="SSF46689">
    <property type="entry name" value="Homeodomain-like"/>
    <property type="match status" value="1"/>
</dbReference>
<keyword evidence="4" id="KW-0238">DNA-binding</keyword>
<keyword evidence="2" id="KW-0677">Repeat</keyword>
<dbReference type="CDD" id="cd00167">
    <property type="entry name" value="SANT"/>
    <property type="match status" value="2"/>
</dbReference>
<evidence type="ECO:0000256" key="1">
    <source>
        <dbReference type="ARBA" id="ARBA00004123"/>
    </source>
</evidence>
<evidence type="ECO:0000256" key="2">
    <source>
        <dbReference type="ARBA" id="ARBA00022737"/>
    </source>
</evidence>
<dbReference type="PROSITE" id="PS50090">
    <property type="entry name" value="MYB_LIKE"/>
    <property type="match status" value="2"/>
</dbReference>
<dbReference type="Proteomes" id="UP001630127">
    <property type="component" value="Unassembled WGS sequence"/>
</dbReference>
<dbReference type="Gene3D" id="1.10.10.60">
    <property type="entry name" value="Homeodomain-like"/>
    <property type="match status" value="2"/>
</dbReference>
<dbReference type="AlphaFoldDB" id="A0ABD2ZXU0"/>
<keyword evidence="6" id="KW-0804">Transcription</keyword>
<dbReference type="Pfam" id="PF00249">
    <property type="entry name" value="Myb_DNA-binding"/>
    <property type="match status" value="2"/>
</dbReference>
<evidence type="ECO:0000259" key="9">
    <source>
        <dbReference type="PROSITE" id="PS50090"/>
    </source>
</evidence>
<keyword evidence="5" id="KW-0010">Activator</keyword>
<dbReference type="GO" id="GO:0003677">
    <property type="term" value="F:DNA binding"/>
    <property type="evidence" value="ECO:0007669"/>
    <property type="project" value="UniProtKB-KW"/>
</dbReference>
<dbReference type="FunFam" id="1.10.10.60:FF:000077">
    <property type="entry name" value="MYB transcription factor"/>
    <property type="match status" value="1"/>
</dbReference>
<dbReference type="InterPro" id="IPR017930">
    <property type="entry name" value="Myb_dom"/>
</dbReference>
<feature type="region of interest" description="Disordered" evidence="8">
    <location>
        <begin position="124"/>
        <end position="150"/>
    </location>
</feature>
<evidence type="ECO:0000256" key="7">
    <source>
        <dbReference type="ARBA" id="ARBA00023242"/>
    </source>
</evidence>
<dbReference type="PROSITE" id="PS51294">
    <property type="entry name" value="HTH_MYB"/>
    <property type="match status" value="2"/>
</dbReference>
<keyword evidence="7" id="KW-0539">Nucleus</keyword>
<evidence type="ECO:0000256" key="3">
    <source>
        <dbReference type="ARBA" id="ARBA00023015"/>
    </source>
</evidence>
<evidence type="ECO:0000313" key="12">
    <source>
        <dbReference type="Proteomes" id="UP001630127"/>
    </source>
</evidence>
<feature type="domain" description="Myb-like" evidence="9">
    <location>
        <begin position="63"/>
        <end position="113"/>
    </location>
</feature>
<evidence type="ECO:0000256" key="8">
    <source>
        <dbReference type="SAM" id="MobiDB-lite"/>
    </source>
</evidence>
<dbReference type="InterPro" id="IPR001005">
    <property type="entry name" value="SANT/Myb"/>
</dbReference>
<feature type="domain" description="HTH myb-type" evidence="10">
    <location>
        <begin position="10"/>
        <end position="62"/>
    </location>
</feature>
<proteinExistence type="predicted"/>
<reference evidence="11 12" key="1">
    <citation type="submission" date="2024-11" db="EMBL/GenBank/DDBJ databases">
        <title>A near-complete genome assembly of Cinchona calisaya.</title>
        <authorList>
            <person name="Lian D.C."/>
            <person name="Zhao X.W."/>
            <person name="Wei L."/>
        </authorList>
    </citation>
    <scope>NUCLEOTIDE SEQUENCE [LARGE SCALE GENOMIC DNA]</scope>
    <source>
        <tissue evidence="11">Nenye</tissue>
    </source>
</reference>
<dbReference type="EMBL" id="JBJUIK010000007">
    <property type="protein sequence ID" value="KAL3524264.1"/>
    <property type="molecule type" value="Genomic_DNA"/>
</dbReference>
<feature type="domain" description="Myb-like" evidence="9">
    <location>
        <begin position="10"/>
        <end position="62"/>
    </location>
</feature>
<evidence type="ECO:0000256" key="6">
    <source>
        <dbReference type="ARBA" id="ARBA00023163"/>
    </source>
</evidence>
<keyword evidence="3" id="KW-0805">Transcription regulation</keyword>
<comment type="caution">
    <text evidence="11">The sequence shown here is derived from an EMBL/GenBank/DDBJ whole genome shotgun (WGS) entry which is preliminary data.</text>
</comment>
<gene>
    <name evidence="11" type="ORF">ACH5RR_017098</name>
</gene>
<keyword evidence="12" id="KW-1185">Reference proteome</keyword>
<evidence type="ECO:0000256" key="4">
    <source>
        <dbReference type="ARBA" id="ARBA00023125"/>
    </source>
</evidence>
<protein>
    <submittedName>
        <fullName evidence="11">Uncharacterized protein</fullName>
    </submittedName>
</protein>
<dbReference type="InterPro" id="IPR009057">
    <property type="entry name" value="Homeodomain-like_sf"/>
</dbReference>
<name>A0ABD2ZXU0_9GENT</name>
<dbReference type="FunFam" id="1.10.10.60:FF:000371">
    <property type="entry name" value="MYB transcription factor"/>
    <property type="match status" value="1"/>
</dbReference>
<dbReference type="InterPro" id="IPR051953">
    <property type="entry name" value="Plant_SW-associated_TFs"/>
</dbReference>
<organism evidence="11 12">
    <name type="scientific">Cinchona calisaya</name>
    <dbReference type="NCBI Taxonomy" id="153742"/>
    <lineage>
        <taxon>Eukaryota</taxon>
        <taxon>Viridiplantae</taxon>
        <taxon>Streptophyta</taxon>
        <taxon>Embryophyta</taxon>
        <taxon>Tracheophyta</taxon>
        <taxon>Spermatophyta</taxon>
        <taxon>Magnoliopsida</taxon>
        <taxon>eudicotyledons</taxon>
        <taxon>Gunneridae</taxon>
        <taxon>Pentapetalae</taxon>
        <taxon>asterids</taxon>
        <taxon>lamiids</taxon>
        <taxon>Gentianales</taxon>
        <taxon>Rubiaceae</taxon>
        <taxon>Cinchonoideae</taxon>
        <taxon>Cinchoneae</taxon>
        <taxon>Cinchona</taxon>
    </lineage>
</organism>
<comment type="subcellular location">
    <subcellularLocation>
        <location evidence="1">Nucleus</location>
    </subcellularLocation>
</comment>